<dbReference type="GO" id="GO:0016020">
    <property type="term" value="C:membrane"/>
    <property type="evidence" value="ECO:0007669"/>
    <property type="project" value="UniProtKB-SubCell"/>
</dbReference>
<feature type="transmembrane region" description="Helical" evidence="8">
    <location>
        <begin position="82"/>
        <end position="101"/>
    </location>
</feature>
<dbReference type="PRINTS" id="PR01035">
    <property type="entry name" value="TCRTETA"/>
</dbReference>
<dbReference type="EMBL" id="JAAAJB010000928">
    <property type="protein sequence ID" value="KAG0249866.1"/>
    <property type="molecule type" value="Genomic_DNA"/>
</dbReference>
<protein>
    <recommendedName>
        <fullName evidence="9">Major facilitator superfamily (MFS) profile domain-containing protein</fullName>
    </recommendedName>
</protein>
<organism evidence="10 11">
    <name type="scientific">Actinomortierella ambigua</name>
    <dbReference type="NCBI Taxonomy" id="1343610"/>
    <lineage>
        <taxon>Eukaryota</taxon>
        <taxon>Fungi</taxon>
        <taxon>Fungi incertae sedis</taxon>
        <taxon>Mucoromycota</taxon>
        <taxon>Mortierellomycotina</taxon>
        <taxon>Mortierellomycetes</taxon>
        <taxon>Mortierellales</taxon>
        <taxon>Mortierellaceae</taxon>
        <taxon>Actinomortierella</taxon>
    </lineage>
</organism>
<dbReference type="Gene3D" id="1.20.1250.20">
    <property type="entry name" value="MFS general substrate transporter like domains"/>
    <property type="match status" value="2"/>
</dbReference>
<comment type="caution">
    <text evidence="10">The sequence shown here is derived from an EMBL/GenBank/DDBJ whole genome shotgun (WGS) entry which is preliminary data.</text>
</comment>
<dbReference type="Pfam" id="PF07690">
    <property type="entry name" value="MFS_1"/>
    <property type="match status" value="2"/>
</dbReference>
<dbReference type="InterPro" id="IPR036259">
    <property type="entry name" value="MFS_trans_sf"/>
</dbReference>
<feature type="transmembrane region" description="Helical" evidence="8">
    <location>
        <begin position="141"/>
        <end position="161"/>
    </location>
</feature>
<feature type="transmembrane region" description="Helical" evidence="8">
    <location>
        <begin position="40"/>
        <end position="62"/>
    </location>
</feature>
<feature type="compositionally biased region" description="Low complexity" evidence="7">
    <location>
        <begin position="286"/>
        <end position="323"/>
    </location>
</feature>
<feature type="transmembrane region" description="Helical" evidence="8">
    <location>
        <begin position="400"/>
        <end position="419"/>
    </location>
</feature>
<feature type="region of interest" description="Disordered" evidence="7">
    <location>
        <begin position="1"/>
        <end position="26"/>
    </location>
</feature>
<dbReference type="InterPro" id="IPR011701">
    <property type="entry name" value="MFS"/>
</dbReference>
<evidence type="ECO:0000256" key="4">
    <source>
        <dbReference type="ARBA" id="ARBA00022692"/>
    </source>
</evidence>
<evidence type="ECO:0000256" key="7">
    <source>
        <dbReference type="SAM" id="MobiDB-lite"/>
    </source>
</evidence>
<feature type="transmembrane region" description="Helical" evidence="8">
    <location>
        <begin position="362"/>
        <end position="380"/>
    </location>
</feature>
<proteinExistence type="inferred from homology"/>
<evidence type="ECO:0000256" key="3">
    <source>
        <dbReference type="ARBA" id="ARBA00022448"/>
    </source>
</evidence>
<feature type="domain" description="Major facilitator superfamily (MFS) profile" evidence="9">
    <location>
        <begin position="44"/>
        <end position="549"/>
    </location>
</feature>
<gene>
    <name evidence="10" type="ORF">DFQ27_009728</name>
</gene>
<evidence type="ECO:0000256" key="8">
    <source>
        <dbReference type="SAM" id="Phobius"/>
    </source>
</evidence>
<dbReference type="Proteomes" id="UP000807716">
    <property type="component" value="Unassembled WGS sequence"/>
</dbReference>
<dbReference type="PROSITE" id="PS50850">
    <property type="entry name" value="MFS"/>
    <property type="match status" value="1"/>
</dbReference>
<evidence type="ECO:0000259" key="9">
    <source>
        <dbReference type="PROSITE" id="PS50850"/>
    </source>
</evidence>
<feature type="region of interest" description="Disordered" evidence="7">
    <location>
        <begin position="251"/>
        <end position="346"/>
    </location>
</feature>
<dbReference type="InterPro" id="IPR050930">
    <property type="entry name" value="MFS_Vesicular_Transporter"/>
</dbReference>
<dbReference type="InterPro" id="IPR020846">
    <property type="entry name" value="MFS_dom"/>
</dbReference>
<dbReference type="InterPro" id="IPR001958">
    <property type="entry name" value="Tet-R_TetA/multi-R_MdtG-like"/>
</dbReference>
<feature type="transmembrane region" description="Helical" evidence="8">
    <location>
        <begin position="168"/>
        <end position="192"/>
    </location>
</feature>
<dbReference type="PANTHER" id="PTHR23506">
    <property type="entry name" value="GH10249P"/>
    <property type="match status" value="1"/>
</dbReference>
<evidence type="ECO:0000256" key="2">
    <source>
        <dbReference type="ARBA" id="ARBA00006829"/>
    </source>
</evidence>
<sequence>MVSTVPVAQQAASERQPLLSNKNNHSHAKGKSLWYRARRAPLAVACVTAIALFVDMVVYGVVVPILPDIVKRLGGTSRDAGFLFACYAFGLLGSTPVFAYLSDHYHNRRYPMMGGMLGMAVATFCFANANSYWMLIFARTGQGMAGGASWTIGLGMLADVYPQHQLGVVMGICLMFNTIGFLIGPTMGGALYEYYGLHAPFAVCAALALMDFFAILLIAEPEKNVSASTEQPKAKAVDEEVAGVAPAPAAVATTGEEDEHDNQDNQEDGEASPKVANYGSIGEGSAGTSSSKSSSIQSQSCASSASSVSSSGTSSSAIASAGKKTGLEKVDGEDDGCSNHKSDNVSGSETNVSYFQIASEWTIARCLLATLVTASAYSGIEPIFPLHLQDTLGAGPALTGLVFTSVVVPSLCSPLIGYVADKTDRLVVSSVGMILFVSALIWLSVPTTIAGFILPLALFGLGSSMSQTPILPAIAQIASERGWNAYARVYACFNMVYSGGMMVGPILAGVLYDRLGFGWTMFVFGAIGLLLTPLIFGKELVVLVRSTQRLIR</sequence>
<dbReference type="AlphaFoldDB" id="A0A9P6TWN2"/>
<keyword evidence="3" id="KW-0813">Transport</keyword>
<name>A0A9P6TWN2_9FUNG</name>
<dbReference type="CDD" id="cd17325">
    <property type="entry name" value="MFS_MdtG_SLC18_like"/>
    <property type="match status" value="1"/>
</dbReference>
<accession>A0A9P6TWN2</accession>
<keyword evidence="4 8" id="KW-0812">Transmembrane</keyword>
<reference evidence="10" key="1">
    <citation type="journal article" date="2020" name="Fungal Divers.">
        <title>Resolving the Mortierellaceae phylogeny through synthesis of multi-gene phylogenetics and phylogenomics.</title>
        <authorList>
            <person name="Vandepol N."/>
            <person name="Liber J."/>
            <person name="Desiro A."/>
            <person name="Na H."/>
            <person name="Kennedy M."/>
            <person name="Barry K."/>
            <person name="Grigoriev I.V."/>
            <person name="Miller A.N."/>
            <person name="O'Donnell K."/>
            <person name="Stajich J.E."/>
            <person name="Bonito G."/>
        </authorList>
    </citation>
    <scope>NUCLEOTIDE SEQUENCE</scope>
    <source>
        <strain evidence="10">BC1065</strain>
    </source>
</reference>
<comment type="subcellular location">
    <subcellularLocation>
        <location evidence="1">Membrane</location>
        <topology evidence="1">Multi-pass membrane protein</topology>
    </subcellularLocation>
</comment>
<feature type="transmembrane region" description="Helical" evidence="8">
    <location>
        <begin position="517"/>
        <end position="536"/>
    </location>
</feature>
<dbReference type="SUPFAM" id="SSF103473">
    <property type="entry name" value="MFS general substrate transporter"/>
    <property type="match status" value="1"/>
</dbReference>
<feature type="transmembrane region" description="Helical" evidence="8">
    <location>
        <begin position="198"/>
        <end position="219"/>
    </location>
</feature>
<dbReference type="PANTHER" id="PTHR23506:SF23">
    <property type="entry name" value="GH10249P"/>
    <property type="match status" value="1"/>
</dbReference>
<feature type="transmembrane region" description="Helical" evidence="8">
    <location>
        <begin position="426"/>
        <end position="443"/>
    </location>
</feature>
<evidence type="ECO:0000256" key="6">
    <source>
        <dbReference type="ARBA" id="ARBA00023136"/>
    </source>
</evidence>
<feature type="compositionally biased region" description="Polar residues" evidence="7">
    <location>
        <begin position="1"/>
        <end position="23"/>
    </location>
</feature>
<feature type="transmembrane region" description="Helical" evidence="8">
    <location>
        <begin position="449"/>
        <end position="475"/>
    </location>
</feature>
<feature type="transmembrane region" description="Helical" evidence="8">
    <location>
        <begin position="113"/>
        <end position="135"/>
    </location>
</feature>
<comment type="similarity">
    <text evidence="2">Belongs to the major facilitator superfamily. Vesicular transporter family.</text>
</comment>
<dbReference type="OrthoDB" id="5086884at2759"/>
<evidence type="ECO:0000313" key="10">
    <source>
        <dbReference type="EMBL" id="KAG0249866.1"/>
    </source>
</evidence>
<keyword evidence="11" id="KW-1185">Reference proteome</keyword>
<evidence type="ECO:0000256" key="1">
    <source>
        <dbReference type="ARBA" id="ARBA00004141"/>
    </source>
</evidence>
<keyword evidence="6 8" id="KW-0472">Membrane</keyword>
<evidence type="ECO:0000313" key="11">
    <source>
        <dbReference type="Proteomes" id="UP000807716"/>
    </source>
</evidence>
<evidence type="ECO:0000256" key="5">
    <source>
        <dbReference type="ARBA" id="ARBA00022989"/>
    </source>
</evidence>
<dbReference type="GO" id="GO:0022857">
    <property type="term" value="F:transmembrane transporter activity"/>
    <property type="evidence" value="ECO:0007669"/>
    <property type="project" value="InterPro"/>
</dbReference>
<keyword evidence="5 8" id="KW-1133">Transmembrane helix</keyword>
<feature type="transmembrane region" description="Helical" evidence="8">
    <location>
        <begin position="487"/>
        <end position="511"/>
    </location>
</feature>
<feature type="compositionally biased region" description="Acidic residues" evidence="7">
    <location>
        <begin position="255"/>
        <end position="270"/>
    </location>
</feature>